<accession>A0A1Q9DAJ4</accession>
<organism evidence="2 3">
    <name type="scientific">Symbiodinium microadriaticum</name>
    <name type="common">Dinoflagellate</name>
    <name type="synonym">Zooxanthella microadriatica</name>
    <dbReference type="NCBI Taxonomy" id="2951"/>
    <lineage>
        <taxon>Eukaryota</taxon>
        <taxon>Sar</taxon>
        <taxon>Alveolata</taxon>
        <taxon>Dinophyceae</taxon>
        <taxon>Suessiales</taxon>
        <taxon>Symbiodiniaceae</taxon>
        <taxon>Symbiodinium</taxon>
    </lineage>
</organism>
<comment type="caution">
    <text evidence="2">The sequence shown here is derived from an EMBL/GenBank/DDBJ whole genome shotgun (WGS) entry which is preliminary data.</text>
</comment>
<keyword evidence="3" id="KW-1185">Reference proteome</keyword>
<protein>
    <submittedName>
        <fullName evidence="2">Uncharacterized protein</fullName>
    </submittedName>
</protein>
<evidence type="ECO:0000313" key="3">
    <source>
        <dbReference type="Proteomes" id="UP000186817"/>
    </source>
</evidence>
<proteinExistence type="predicted"/>
<feature type="coiled-coil region" evidence="1">
    <location>
        <begin position="377"/>
        <end position="443"/>
    </location>
</feature>
<dbReference type="EMBL" id="LSRX01000633">
    <property type="protein sequence ID" value="OLP92168.1"/>
    <property type="molecule type" value="Genomic_DNA"/>
</dbReference>
<evidence type="ECO:0000256" key="1">
    <source>
        <dbReference type="SAM" id="Coils"/>
    </source>
</evidence>
<dbReference type="Proteomes" id="UP000186817">
    <property type="component" value="Unassembled WGS sequence"/>
</dbReference>
<dbReference type="OrthoDB" id="10331031at2759"/>
<keyword evidence="1" id="KW-0175">Coiled coil</keyword>
<reference evidence="2 3" key="1">
    <citation type="submission" date="2016-02" db="EMBL/GenBank/DDBJ databases">
        <title>Genome analysis of coral dinoflagellate symbionts highlights evolutionary adaptations to a symbiotic lifestyle.</title>
        <authorList>
            <person name="Aranda M."/>
            <person name="Li Y."/>
            <person name="Liew Y.J."/>
            <person name="Baumgarten S."/>
            <person name="Simakov O."/>
            <person name="Wilson M."/>
            <person name="Piel J."/>
            <person name="Ashoor H."/>
            <person name="Bougouffa S."/>
            <person name="Bajic V.B."/>
            <person name="Ryu T."/>
            <person name="Ravasi T."/>
            <person name="Bayer T."/>
            <person name="Micklem G."/>
            <person name="Kim H."/>
            <person name="Bhak J."/>
            <person name="Lajeunesse T.C."/>
            <person name="Voolstra C.R."/>
        </authorList>
    </citation>
    <scope>NUCLEOTIDE SEQUENCE [LARGE SCALE GENOMIC DNA]</scope>
    <source>
        <strain evidence="2 3">CCMP2467</strain>
    </source>
</reference>
<evidence type="ECO:0000313" key="2">
    <source>
        <dbReference type="EMBL" id="OLP92168.1"/>
    </source>
</evidence>
<gene>
    <name evidence="2" type="ORF">AK812_SmicGene26063</name>
</gene>
<dbReference type="AlphaFoldDB" id="A0A1Q9DAJ4"/>
<sequence>MGSSASRPQLEKRQVEDAPPIDGIANAAASGRCLEVLVSSLRETAGRGLPPELRCPEAAIQRLAPGTRLRCRSAADQAVILRKMLDEELGDSILQQLISLEGEHEELQDRLAHVRKEFDLERAARTALEEKLADMSLQLKEVSPWTCAIVARAREISSSDEISRARARAWSIRILRHMVKPGRLGKAAREKAGLERKGGVRAGDTDEAVAGVVAGGIWGHEGKGKSLAFALSGHWVESWVAPPDALEEVVLLVENESVMDCEEIFTELAEAITPVGDRTWSPEEAARNAKLALEVCSSNLLYRHAYLGKQALEQSQRAQRSENRAVSARLVAEEKVSELQRELDLQAISASNSSRGLLVALVMRFKKAKNTPEELKRRTLAAEAETAEAERIKAESEVAKMITTTTPPNIVLVKLVAKHKAKAEEEMAEKTKLVLKLKELEVLTFVLLWEAIEAMIGKKNAKLRRQKRHGGFARPYLHMCISRLMMPDGFTTAAKRIISGFNIVAFWALPALPWPYHATRVTTIVLQVFDARDEIVYDYTCYTGCILIRMDCVCIYLWVPIGADLIFWRSKRKDNDEGAGELPNVVRGLHTLCNDNACSFSRIHVRDILQVSIVPRWHAHANVHARVSAPAKV</sequence>
<name>A0A1Q9DAJ4_SYMMI</name>